<comment type="caution">
    <text evidence="1">The sequence shown here is derived from an EMBL/GenBank/DDBJ whole genome shotgun (WGS) entry which is preliminary data.</text>
</comment>
<organism evidence="1 2">
    <name type="scientific">Trichonephila clavipes</name>
    <name type="common">Golden silk orbweaver</name>
    <name type="synonym">Nephila clavipes</name>
    <dbReference type="NCBI Taxonomy" id="2585209"/>
    <lineage>
        <taxon>Eukaryota</taxon>
        <taxon>Metazoa</taxon>
        <taxon>Ecdysozoa</taxon>
        <taxon>Arthropoda</taxon>
        <taxon>Chelicerata</taxon>
        <taxon>Arachnida</taxon>
        <taxon>Araneae</taxon>
        <taxon>Araneomorphae</taxon>
        <taxon>Entelegynae</taxon>
        <taxon>Araneoidea</taxon>
        <taxon>Nephilidae</taxon>
        <taxon>Trichonephila</taxon>
    </lineage>
</organism>
<dbReference type="AlphaFoldDB" id="A0A8X6SQZ0"/>
<reference evidence="1" key="1">
    <citation type="submission" date="2020-08" db="EMBL/GenBank/DDBJ databases">
        <title>Multicomponent nature underlies the extraordinary mechanical properties of spider dragline silk.</title>
        <authorList>
            <person name="Kono N."/>
            <person name="Nakamura H."/>
            <person name="Mori M."/>
            <person name="Yoshida Y."/>
            <person name="Ohtoshi R."/>
            <person name="Malay A.D."/>
            <person name="Moran D.A.P."/>
            <person name="Tomita M."/>
            <person name="Numata K."/>
            <person name="Arakawa K."/>
        </authorList>
    </citation>
    <scope>NUCLEOTIDE SEQUENCE</scope>
</reference>
<dbReference type="Proteomes" id="UP000887159">
    <property type="component" value="Unassembled WGS sequence"/>
</dbReference>
<name>A0A8X6SQZ0_TRICX</name>
<evidence type="ECO:0000313" key="2">
    <source>
        <dbReference type="Proteomes" id="UP000887159"/>
    </source>
</evidence>
<proteinExistence type="predicted"/>
<sequence>MEESSKLSIGQIKLVKFDPVVLSFSHTLHLSTSSSGTFIPPMQQPYEIVSSRCRWQSVSRYSPFQQ</sequence>
<evidence type="ECO:0000313" key="1">
    <source>
        <dbReference type="EMBL" id="GFY17966.1"/>
    </source>
</evidence>
<protein>
    <submittedName>
        <fullName evidence="1">Uncharacterized protein</fullName>
    </submittedName>
</protein>
<keyword evidence="2" id="KW-1185">Reference proteome</keyword>
<accession>A0A8X6SQZ0</accession>
<gene>
    <name evidence="1" type="ORF">TNCV_3384591</name>
</gene>
<dbReference type="EMBL" id="BMAU01021347">
    <property type="protein sequence ID" value="GFY17966.1"/>
    <property type="molecule type" value="Genomic_DNA"/>
</dbReference>